<gene>
    <name evidence="2" type="ORF">SAMN05421869_12328</name>
</gene>
<dbReference type="Proteomes" id="UP000199202">
    <property type="component" value="Unassembled WGS sequence"/>
</dbReference>
<feature type="transmembrane region" description="Helical" evidence="1">
    <location>
        <begin position="17"/>
        <end position="36"/>
    </location>
</feature>
<proteinExistence type="predicted"/>
<evidence type="ECO:0000313" key="3">
    <source>
        <dbReference type="Proteomes" id="UP000199202"/>
    </source>
</evidence>
<accession>A0A1G9HYS3</accession>
<dbReference type="EMBL" id="FNDJ01000023">
    <property type="protein sequence ID" value="SDL18147.1"/>
    <property type="molecule type" value="Genomic_DNA"/>
</dbReference>
<evidence type="ECO:0000256" key="1">
    <source>
        <dbReference type="SAM" id="Phobius"/>
    </source>
</evidence>
<keyword evidence="1" id="KW-0812">Transmembrane</keyword>
<protein>
    <submittedName>
        <fullName evidence="2">Uncharacterized protein</fullName>
    </submittedName>
</protein>
<keyword evidence="1" id="KW-1133">Transmembrane helix</keyword>
<name>A0A1G9HYS3_9ACTN</name>
<evidence type="ECO:0000313" key="2">
    <source>
        <dbReference type="EMBL" id="SDL18147.1"/>
    </source>
</evidence>
<reference evidence="2 3" key="1">
    <citation type="submission" date="2016-10" db="EMBL/GenBank/DDBJ databases">
        <authorList>
            <person name="de Groot N.N."/>
        </authorList>
    </citation>
    <scope>NUCLEOTIDE SEQUENCE [LARGE SCALE GENOMIC DNA]</scope>
    <source>
        <strain evidence="2 3">CGMCC 4.6533</strain>
    </source>
</reference>
<sequence>MSFITGASAQSPTLFNAAGYAIPGGIFFLISALRLGRAARAGDT</sequence>
<organism evidence="2 3">
    <name type="scientific">Nonomuraea jiangxiensis</name>
    <dbReference type="NCBI Taxonomy" id="633440"/>
    <lineage>
        <taxon>Bacteria</taxon>
        <taxon>Bacillati</taxon>
        <taxon>Actinomycetota</taxon>
        <taxon>Actinomycetes</taxon>
        <taxon>Streptosporangiales</taxon>
        <taxon>Streptosporangiaceae</taxon>
        <taxon>Nonomuraea</taxon>
    </lineage>
</organism>
<keyword evidence="1" id="KW-0472">Membrane</keyword>
<dbReference type="RefSeq" id="WP_281250077.1">
    <property type="nucleotide sequence ID" value="NZ_FNDJ01000023.1"/>
</dbReference>
<keyword evidence="3" id="KW-1185">Reference proteome</keyword>
<dbReference type="AlphaFoldDB" id="A0A1G9HYS3"/>